<evidence type="ECO:0000256" key="2">
    <source>
        <dbReference type="ARBA" id="ARBA00022723"/>
    </source>
</evidence>
<protein>
    <recommendedName>
        <fullName evidence="3">DDE Tnp4 domain-containing protein</fullName>
    </recommendedName>
</protein>
<accession>W4FHZ0</accession>
<comment type="cofactor">
    <cofactor evidence="1">
        <name>a divalent metal cation</name>
        <dbReference type="ChEBI" id="CHEBI:60240"/>
    </cofactor>
</comment>
<dbReference type="OrthoDB" id="77128at2759"/>
<organism evidence="4">
    <name type="scientific">Aphanomyces astaci</name>
    <name type="common">Crayfish plague agent</name>
    <dbReference type="NCBI Taxonomy" id="112090"/>
    <lineage>
        <taxon>Eukaryota</taxon>
        <taxon>Sar</taxon>
        <taxon>Stramenopiles</taxon>
        <taxon>Oomycota</taxon>
        <taxon>Saprolegniomycetes</taxon>
        <taxon>Saprolegniales</taxon>
        <taxon>Verrucalvaceae</taxon>
        <taxon>Aphanomyces</taxon>
    </lineage>
</organism>
<dbReference type="InterPro" id="IPR027806">
    <property type="entry name" value="HARBI1_dom"/>
</dbReference>
<keyword evidence="2" id="KW-0479">Metal-binding</keyword>
<feature type="domain" description="DDE Tnp4" evidence="3">
    <location>
        <begin position="188"/>
        <end position="336"/>
    </location>
</feature>
<dbReference type="VEuPathDB" id="FungiDB:H257_17114"/>
<dbReference type="GeneID" id="20819110"/>
<reference evidence="4" key="1">
    <citation type="submission" date="2013-12" db="EMBL/GenBank/DDBJ databases">
        <title>The Genome Sequence of Aphanomyces astaci APO3.</title>
        <authorList>
            <consortium name="The Broad Institute Genomics Platform"/>
            <person name="Russ C."/>
            <person name="Tyler B."/>
            <person name="van West P."/>
            <person name="Dieguez-Uribeondo J."/>
            <person name="Young S.K."/>
            <person name="Zeng Q."/>
            <person name="Gargeya S."/>
            <person name="Fitzgerald M."/>
            <person name="Abouelleil A."/>
            <person name="Alvarado L."/>
            <person name="Chapman S.B."/>
            <person name="Gainer-Dewar J."/>
            <person name="Goldberg J."/>
            <person name="Griggs A."/>
            <person name="Gujja S."/>
            <person name="Hansen M."/>
            <person name="Howarth C."/>
            <person name="Imamovic A."/>
            <person name="Ireland A."/>
            <person name="Larimer J."/>
            <person name="McCowan C."/>
            <person name="Murphy C."/>
            <person name="Pearson M."/>
            <person name="Poon T.W."/>
            <person name="Priest M."/>
            <person name="Roberts A."/>
            <person name="Saif S."/>
            <person name="Shea T."/>
            <person name="Sykes S."/>
            <person name="Wortman J."/>
            <person name="Nusbaum C."/>
            <person name="Birren B."/>
        </authorList>
    </citation>
    <scope>NUCLEOTIDE SEQUENCE [LARGE SCALE GENOMIC DNA]</scope>
    <source>
        <strain evidence="4">APO3</strain>
    </source>
</reference>
<dbReference type="PANTHER" id="PTHR48471">
    <property type="entry name" value="DDE TNP4 DOMAIN-CONTAINING PROTEIN"/>
    <property type="match status" value="1"/>
</dbReference>
<dbReference type="AlphaFoldDB" id="W4FHZ0"/>
<evidence type="ECO:0000313" key="4">
    <source>
        <dbReference type="EMBL" id="ETV66446.1"/>
    </source>
</evidence>
<sequence>MKRWRWMDVLDDDDDDDSTQSIAAIRLYRARVSIKERHYLTCDALIPPDNSPWMIIYASMKPSSFIATVSIPPDAFHILLQEFSKHYQWKSGFGKPGRPPKLSCKHQALALVLHFYTAATEQKTLCEIFGIPPSTFSSTLAKAEEALFHALQHVADAEVRYPSKSEQRRWALQVAAREPLVHGVWGFLDGKNYSVKSPSCSDLQNAMYNGWLHSTFVTGTLLFGVDGTIVWGRHNFAGSWNDGDTSLKLQVKLLDERRTAVGTGVVADSAFPVRDGLRGKIRTPLKCGDLERASPVCREGLLLLSNAITALRQAAEWGMGAVEKVYRQLLLPLPFDPTLRHKRLSNMYKLYNFRVRRTGISQIRSTLG</sequence>
<evidence type="ECO:0000259" key="3">
    <source>
        <dbReference type="Pfam" id="PF13359"/>
    </source>
</evidence>
<dbReference type="RefSeq" id="XP_009844080.1">
    <property type="nucleotide sequence ID" value="XM_009845778.1"/>
</dbReference>
<name>W4FHZ0_APHAT</name>
<proteinExistence type="predicted"/>
<gene>
    <name evidence="4" type="ORF">H257_17114</name>
</gene>
<dbReference type="GO" id="GO:0046872">
    <property type="term" value="F:metal ion binding"/>
    <property type="evidence" value="ECO:0007669"/>
    <property type="project" value="UniProtKB-KW"/>
</dbReference>
<dbReference type="Pfam" id="PF13359">
    <property type="entry name" value="DDE_Tnp_4"/>
    <property type="match status" value="1"/>
</dbReference>
<dbReference type="PANTHER" id="PTHR48471:SF1">
    <property type="entry name" value="DDE TNP4 DOMAIN-CONTAINING PROTEIN"/>
    <property type="match status" value="1"/>
</dbReference>
<dbReference type="EMBL" id="KI913211">
    <property type="protein sequence ID" value="ETV66446.1"/>
    <property type="molecule type" value="Genomic_DNA"/>
</dbReference>
<evidence type="ECO:0000256" key="1">
    <source>
        <dbReference type="ARBA" id="ARBA00001968"/>
    </source>
</evidence>